<name>A0ABP8RJF2_9PSEU</name>
<comment type="caution">
    <text evidence="1">The sequence shown here is derived from an EMBL/GenBank/DDBJ whole genome shotgun (WGS) entry which is preliminary data.</text>
</comment>
<keyword evidence="2" id="KW-1185">Reference proteome</keyword>
<reference evidence="2" key="1">
    <citation type="journal article" date="2019" name="Int. J. Syst. Evol. Microbiol.">
        <title>The Global Catalogue of Microorganisms (GCM) 10K type strain sequencing project: providing services to taxonomists for standard genome sequencing and annotation.</title>
        <authorList>
            <consortium name="The Broad Institute Genomics Platform"/>
            <consortium name="The Broad Institute Genome Sequencing Center for Infectious Disease"/>
            <person name="Wu L."/>
            <person name="Ma J."/>
        </authorList>
    </citation>
    <scope>NUCLEOTIDE SEQUENCE [LARGE SCALE GENOMIC DNA]</scope>
    <source>
        <strain evidence="2">JCM 17906</strain>
    </source>
</reference>
<dbReference type="EMBL" id="BAABGT010000017">
    <property type="protein sequence ID" value="GAA4540052.1"/>
    <property type="molecule type" value="Genomic_DNA"/>
</dbReference>
<accession>A0ABP8RJF2</accession>
<evidence type="ECO:0000313" key="2">
    <source>
        <dbReference type="Proteomes" id="UP001501598"/>
    </source>
</evidence>
<proteinExistence type="predicted"/>
<dbReference type="Proteomes" id="UP001501598">
    <property type="component" value="Unassembled WGS sequence"/>
</dbReference>
<evidence type="ECO:0000313" key="1">
    <source>
        <dbReference type="EMBL" id="GAA4540052.1"/>
    </source>
</evidence>
<sequence length="121" mass="13709">MPTPCMALLRVKVPREVDPHVLEAALTRVLCSDRKRPMTAELELLPAWHEPRGRTRRRITFVAVLAGAQPVEELVRAAQRSARRGLRRRFGKSCSARVRPARDREVAALWCSVRGTPHRAV</sequence>
<organism evidence="1 2">
    <name type="scientific">Pseudonocardia xishanensis</name>
    <dbReference type="NCBI Taxonomy" id="630995"/>
    <lineage>
        <taxon>Bacteria</taxon>
        <taxon>Bacillati</taxon>
        <taxon>Actinomycetota</taxon>
        <taxon>Actinomycetes</taxon>
        <taxon>Pseudonocardiales</taxon>
        <taxon>Pseudonocardiaceae</taxon>
        <taxon>Pseudonocardia</taxon>
    </lineage>
</organism>
<dbReference type="RefSeq" id="WP_345413580.1">
    <property type="nucleotide sequence ID" value="NZ_BAABGT010000017.1"/>
</dbReference>
<gene>
    <name evidence="1" type="ORF">GCM10023175_12270</name>
</gene>
<protein>
    <submittedName>
        <fullName evidence="1">Uncharacterized protein</fullName>
    </submittedName>
</protein>